<dbReference type="EMBL" id="LT629758">
    <property type="protein sequence ID" value="SDT53374.1"/>
    <property type="molecule type" value="Genomic_DNA"/>
</dbReference>
<evidence type="ECO:0000313" key="2">
    <source>
        <dbReference type="EMBL" id="SDT53374.1"/>
    </source>
</evidence>
<feature type="region of interest" description="Disordered" evidence="1">
    <location>
        <begin position="237"/>
        <end position="265"/>
    </location>
</feature>
<dbReference type="Proteomes" id="UP000198688">
    <property type="component" value="Chromosome I"/>
</dbReference>
<proteinExistence type="predicted"/>
<keyword evidence="3" id="KW-1185">Reference proteome</keyword>
<evidence type="ECO:0000256" key="1">
    <source>
        <dbReference type="SAM" id="MobiDB-lite"/>
    </source>
</evidence>
<reference evidence="2 3" key="1">
    <citation type="submission" date="2016-10" db="EMBL/GenBank/DDBJ databases">
        <authorList>
            <person name="de Groot N.N."/>
        </authorList>
    </citation>
    <scope>NUCLEOTIDE SEQUENCE [LARGE SCALE GENOMIC DNA]</scope>
    <source>
        <strain evidence="2 3">DSM 43941</strain>
    </source>
</reference>
<accession>A0A1H2B5A6</accession>
<sequence length="265" mass="29909">MRNDVTLSRRWWSSLPRPPRSWRWSRARIKARFPSSIPGAEFSASLYAWWRPTGESALSGIGASETVCSALWHEAKQASAKFSVNHCPAAQSYQNSIISHLHRDDSMGLEWIGFGRLTCDRDSLEISRAIDRQRREKLARNLIIQDDLNFLAKVFEDSGNAALWWANLHPDKLSSFTDGSFDRLIWYRPKSDPNDIRTAVDDASVKIREFLSNVSDPDARAEVASLLEVVNGWMARERPGNASSDLPIQEKTDGPNPDAKINSNV</sequence>
<protein>
    <submittedName>
        <fullName evidence="2">Uncharacterized protein</fullName>
    </submittedName>
</protein>
<dbReference type="AlphaFoldDB" id="A0A1H2B5A6"/>
<gene>
    <name evidence="2" type="ORF">SAMN04489716_4350</name>
</gene>
<organism evidence="2 3">
    <name type="scientific">Actinoplanes derwentensis</name>
    <dbReference type="NCBI Taxonomy" id="113562"/>
    <lineage>
        <taxon>Bacteria</taxon>
        <taxon>Bacillati</taxon>
        <taxon>Actinomycetota</taxon>
        <taxon>Actinomycetes</taxon>
        <taxon>Micromonosporales</taxon>
        <taxon>Micromonosporaceae</taxon>
        <taxon>Actinoplanes</taxon>
    </lineage>
</organism>
<name>A0A1H2B5A6_9ACTN</name>
<evidence type="ECO:0000313" key="3">
    <source>
        <dbReference type="Proteomes" id="UP000198688"/>
    </source>
</evidence>